<dbReference type="Proteomes" id="UP001596445">
    <property type="component" value="Unassembled WGS sequence"/>
</dbReference>
<organism evidence="1 2">
    <name type="scientific">Halovenus salina</name>
    <dbReference type="NCBI Taxonomy" id="1510225"/>
    <lineage>
        <taxon>Archaea</taxon>
        <taxon>Methanobacteriati</taxon>
        <taxon>Methanobacteriota</taxon>
        <taxon>Stenosarchaea group</taxon>
        <taxon>Halobacteria</taxon>
        <taxon>Halobacteriales</taxon>
        <taxon>Haloarculaceae</taxon>
        <taxon>Halovenus</taxon>
    </lineage>
</organism>
<comment type="caution">
    <text evidence="1">The sequence shown here is derived from an EMBL/GenBank/DDBJ whole genome shotgun (WGS) entry which is preliminary data.</text>
</comment>
<dbReference type="EMBL" id="JBHSZI010000001">
    <property type="protein sequence ID" value="MFC7058522.1"/>
    <property type="molecule type" value="Genomic_DNA"/>
</dbReference>
<evidence type="ECO:0008006" key="3">
    <source>
        <dbReference type="Google" id="ProtNLM"/>
    </source>
</evidence>
<sequence>MRELAEVSPTREMWEGLRDLLRDQGGLDELEVAASIFVALLMLDAVESVFEHRELRKRLEQTVY</sequence>
<proteinExistence type="predicted"/>
<accession>A0ABD5W716</accession>
<evidence type="ECO:0000313" key="2">
    <source>
        <dbReference type="Proteomes" id="UP001596445"/>
    </source>
</evidence>
<gene>
    <name evidence="1" type="ORF">ACFQQG_10460</name>
</gene>
<protein>
    <recommendedName>
        <fullName evidence="3">Segregation/condensation protein A</fullName>
    </recommendedName>
</protein>
<dbReference type="AlphaFoldDB" id="A0ABD5W716"/>
<name>A0ABD5W716_9EURY</name>
<reference evidence="1 2" key="1">
    <citation type="journal article" date="2019" name="Int. J. Syst. Evol. Microbiol.">
        <title>The Global Catalogue of Microorganisms (GCM) 10K type strain sequencing project: providing services to taxonomists for standard genome sequencing and annotation.</title>
        <authorList>
            <consortium name="The Broad Institute Genomics Platform"/>
            <consortium name="The Broad Institute Genome Sequencing Center for Infectious Disease"/>
            <person name="Wu L."/>
            <person name="Ma J."/>
        </authorList>
    </citation>
    <scope>NUCLEOTIDE SEQUENCE [LARGE SCALE GENOMIC DNA]</scope>
    <source>
        <strain evidence="1 2">JCM 30072</strain>
    </source>
</reference>
<evidence type="ECO:0000313" key="1">
    <source>
        <dbReference type="EMBL" id="MFC7058522.1"/>
    </source>
</evidence>
<keyword evidence="2" id="KW-1185">Reference proteome</keyword>